<dbReference type="Pfam" id="PF10974">
    <property type="entry name" value="DUF2804"/>
    <property type="match status" value="1"/>
</dbReference>
<dbReference type="PANTHER" id="PTHR35868">
    <property type="entry name" value="DUF2804 DOMAIN-CONTAINING PROTEIN-RELATED"/>
    <property type="match status" value="1"/>
</dbReference>
<dbReference type="EMBL" id="JACZDF010000003">
    <property type="protein sequence ID" value="MBD9699274.1"/>
    <property type="molecule type" value="Genomic_DNA"/>
</dbReference>
<dbReference type="Proteomes" id="UP000642107">
    <property type="component" value="Unassembled WGS sequence"/>
</dbReference>
<evidence type="ECO:0000313" key="1">
    <source>
        <dbReference type="EMBL" id="MBD9699274.1"/>
    </source>
</evidence>
<dbReference type="PANTHER" id="PTHR35868:SF3">
    <property type="entry name" value="DUF2804 DOMAIN-CONTAINING PROTEIN"/>
    <property type="match status" value="1"/>
</dbReference>
<dbReference type="RefSeq" id="WP_192279208.1">
    <property type="nucleotide sequence ID" value="NZ_JACZDF010000003.1"/>
</dbReference>
<dbReference type="InterPro" id="IPR021243">
    <property type="entry name" value="DUF2804"/>
</dbReference>
<name>A0ABR9DQ68_9MICO</name>
<keyword evidence="2" id="KW-1185">Reference proteome</keyword>
<proteinExistence type="predicted"/>
<gene>
    <name evidence="1" type="ORF">IGS67_07190</name>
</gene>
<accession>A0ABR9DQ68</accession>
<organism evidence="1 2">
    <name type="scientific">Flavimobilis rhizosphaerae</name>
    <dbReference type="NCBI Taxonomy" id="2775421"/>
    <lineage>
        <taxon>Bacteria</taxon>
        <taxon>Bacillati</taxon>
        <taxon>Actinomycetota</taxon>
        <taxon>Actinomycetes</taxon>
        <taxon>Micrococcales</taxon>
        <taxon>Jonesiaceae</taxon>
        <taxon>Flavimobilis</taxon>
    </lineage>
</organism>
<comment type="caution">
    <text evidence="1">The sequence shown here is derived from an EMBL/GenBank/DDBJ whole genome shotgun (WGS) entry which is preliminary data.</text>
</comment>
<sequence>MPDVEREITTPVRLVGPDGRLEPAAHGWSRTPLHDTTLPRGPRFWGRNKRWEYWGLVTPTHVVGLTVSNLDYAAVHQLYVLDRRTGGEVDASAIHALGRGTTLPESLAQGPSRAAGRGFALAIDDGPSAPDDDVTVSGLAVPPGAPRPGRSTRLRARTARVELDVVAVREPGWETMCVVVPFGPGRYQYTVKDVAIPLRGSLTVDGERLDVGDGAWAVLDHGRGRWPYSRTWNWAAGSGVVDGVRTGLQLGGRWTVGTGSTENALVLDGVVHKISEEVAWRYDTEDWLRPWRVRGERVDVTFTPFHARRAVTNLGVLAGDTTQCFGRWAGWMATDAGERVRVDGLVGWAEQAMNRW</sequence>
<evidence type="ECO:0000313" key="2">
    <source>
        <dbReference type="Proteomes" id="UP000642107"/>
    </source>
</evidence>
<protein>
    <submittedName>
        <fullName evidence="1">DUF2804 domain-containing protein</fullName>
    </submittedName>
</protein>
<reference evidence="1 2" key="1">
    <citation type="submission" date="2020-09" db="EMBL/GenBank/DDBJ databases">
        <title>Flavimobilis rhizosphaerae sp. nov., isolated from rhizosphere soil of Spartina alterniflora.</title>
        <authorList>
            <person name="Hanqin C."/>
        </authorList>
    </citation>
    <scope>NUCLEOTIDE SEQUENCE [LARGE SCALE GENOMIC DNA]</scope>
    <source>
        <strain evidence="1 2">GY 10621</strain>
    </source>
</reference>